<evidence type="ECO:0000313" key="8">
    <source>
        <dbReference type="EMBL" id="KUI63832.1"/>
    </source>
</evidence>
<dbReference type="PANTHER" id="PTHR21324:SF2">
    <property type="entry name" value="EG:22E5.9 PROTEIN"/>
    <property type="match status" value="1"/>
</dbReference>
<evidence type="ECO:0000256" key="5">
    <source>
        <dbReference type="SAM" id="MobiDB-lite"/>
    </source>
</evidence>
<keyword evidence="4 6" id="KW-0472">Membrane</keyword>
<feature type="region of interest" description="Disordered" evidence="5">
    <location>
        <begin position="249"/>
        <end position="271"/>
    </location>
</feature>
<keyword evidence="3 6" id="KW-1133">Transmembrane helix</keyword>
<evidence type="ECO:0000313" key="9">
    <source>
        <dbReference type="Proteomes" id="UP000078559"/>
    </source>
</evidence>
<dbReference type="Proteomes" id="UP000078559">
    <property type="component" value="Unassembled WGS sequence"/>
</dbReference>
<gene>
    <name evidence="8" type="ORF">VM1G_10700</name>
</gene>
<organism evidence="8 9">
    <name type="scientific">Cytospora mali</name>
    <name type="common">Apple Valsa canker fungus</name>
    <name type="synonym">Valsa mali</name>
    <dbReference type="NCBI Taxonomy" id="578113"/>
    <lineage>
        <taxon>Eukaryota</taxon>
        <taxon>Fungi</taxon>
        <taxon>Dikarya</taxon>
        <taxon>Ascomycota</taxon>
        <taxon>Pezizomycotina</taxon>
        <taxon>Sordariomycetes</taxon>
        <taxon>Sordariomycetidae</taxon>
        <taxon>Diaporthales</taxon>
        <taxon>Cytosporaceae</taxon>
        <taxon>Cytospora</taxon>
    </lineage>
</organism>
<keyword evidence="9" id="KW-1185">Reference proteome</keyword>
<dbReference type="EMBL" id="KN796115">
    <property type="protein sequence ID" value="KUI63832.1"/>
    <property type="molecule type" value="Genomic_DNA"/>
</dbReference>
<proteinExistence type="predicted"/>
<feature type="transmembrane region" description="Helical" evidence="6">
    <location>
        <begin position="98"/>
        <end position="120"/>
    </location>
</feature>
<feature type="transmembrane region" description="Helical" evidence="6">
    <location>
        <begin position="175"/>
        <end position="199"/>
    </location>
</feature>
<keyword evidence="2 6" id="KW-0812">Transmembrane</keyword>
<accession>A0A194VIL3</accession>
<dbReference type="SMR" id="A0A194VIL3"/>
<dbReference type="PANTHER" id="PTHR21324">
    <property type="entry name" value="FASTING-INDUCIBLE INTEGRAL MEMBRANE PROTEIN TM6P1-RELATED"/>
    <property type="match status" value="1"/>
</dbReference>
<feature type="transmembrane region" description="Helical" evidence="6">
    <location>
        <begin position="211"/>
        <end position="228"/>
    </location>
</feature>
<reference evidence="8" key="1">
    <citation type="submission" date="2014-12" db="EMBL/GenBank/DDBJ databases">
        <title>Genome Sequence of Valsa Canker Pathogens Uncovers a Specific Adaption of Colonization on Woody Bark.</title>
        <authorList>
            <person name="Yin Z."/>
            <person name="Liu H."/>
            <person name="Gao X."/>
            <person name="Li Z."/>
            <person name="Song N."/>
            <person name="Ke X."/>
            <person name="Dai Q."/>
            <person name="Wu Y."/>
            <person name="Sun Y."/>
            <person name="Xu J.-R."/>
            <person name="Kang Z.K."/>
            <person name="Wang L."/>
            <person name="Huang L."/>
        </authorList>
    </citation>
    <scope>NUCLEOTIDE SEQUENCE [LARGE SCALE GENOMIC DNA]</scope>
    <source>
        <strain evidence="8">03-8</strain>
    </source>
</reference>
<evidence type="ECO:0000256" key="1">
    <source>
        <dbReference type="ARBA" id="ARBA00004127"/>
    </source>
</evidence>
<feature type="domain" description="CWH43-like N-terminal" evidence="7">
    <location>
        <begin position="6"/>
        <end position="232"/>
    </location>
</feature>
<dbReference type="GO" id="GO:0012505">
    <property type="term" value="C:endomembrane system"/>
    <property type="evidence" value="ECO:0007669"/>
    <property type="project" value="UniProtKB-SubCell"/>
</dbReference>
<feature type="transmembrane region" description="Helical" evidence="6">
    <location>
        <begin position="56"/>
        <end position="77"/>
    </location>
</feature>
<dbReference type="Pfam" id="PF10277">
    <property type="entry name" value="Frag1"/>
    <property type="match status" value="1"/>
</dbReference>
<evidence type="ECO:0000259" key="7">
    <source>
        <dbReference type="Pfam" id="PF10277"/>
    </source>
</evidence>
<dbReference type="InterPro" id="IPR019402">
    <property type="entry name" value="CWH43_N"/>
</dbReference>
<evidence type="ECO:0000256" key="2">
    <source>
        <dbReference type="ARBA" id="ARBA00022692"/>
    </source>
</evidence>
<evidence type="ECO:0000256" key="3">
    <source>
        <dbReference type="ARBA" id="ARBA00022989"/>
    </source>
</evidence>
<dbReference type="AlphaFoldDB" id="A0A194VIL3"/>
<evidence type="ECO:0000256" key="4">
    <source>
        <dbReference type="ARBA" id="ARBA00023136"/>
    </source>
</evidence>
<sequence length="271" mass="30301">MFGLSYWVIPLFSGCVWLGGLLAMLCTWFAKGKPHYAFLDPRQQFLYISDIGASSWGQPIFIATSAVMVVTFDLVFIGERWLRHTRRLAPNYSKSEKIASLLSIIASIVGAAGLILLTIFDTRDYPKVHEAMLGVFIGGYVISAICVCVEYGLLGLIYRKRDHMAGLQTHDQHRILIASFCVKLAFILIELGLAIAFGVTEYRGNYNASAIIEWILALVYIFYVWSYIPDFLPASKAWHHHGHGRFPPVKRGSEDVEMETGSNQLGGPAYT</sequence>
<dbReference type="GO" id="GO:0005886">
    <property type="term" value="C:plasma membrane"/>
    <property type="evidence" value="ECO:0007669"/>
    <property type="project" value="TreeGrafter"/>
</dbReference>
<dbReference type="InterPro" id="IPR050911">
    <property type="entry name" value="DRAM/TMEM150_Autophagy_Mod"/>
</dbReference>
<comment type="subcellular location">
    <subcellularLocation>
        <location evidence="1">Endomembrane system</location>
        <topology evidence="1">Multi-pass membrane protein</topology>
    </subcellularLocation>
</comment>
<dbReference type="OrthoDB" id="10032492at2759"/>
<feature type="transmembrane region" description="Helical" evidence="6">
    <location>
        <begin position="7"/>
        <end position="30"/>
    </location>
</feature>
<protein>
    <submittedName>
        <fullName evidence="8">Protein SFK1</fullName>
    </submittedName>
</protein>
<evidence type="ECO:0000256" key="6">
    <source>
        <dbReference type="SAM" id="Phobius"/>
    </source>
</evidence>
<feature type="transmembrane region" description="Helical" evidence="6">
    <location>
        <begin position="132"/>
        <end position="154"/>
    </location>
</feature>
<name>A0A194VIL3_CYTMA</name>